<keyword evidence="4" id="KW-1003">Cell membrane</keyword>
<evidence type="ECO:0000256" key="1">
    <source>
        <dbReference type="ARBA" id="ARBA00004651"/>
    </source>
</evidence>
<dbReference type="PANTHER" id="PTHR36838:SF1">
    <property type="entry name" value="SLR1864 PROTEIN"/>
    <property type="match status" value="1"/>
</dbReference>
<evidence type="ECO:0000313" key="9">
    <source>
        <dbReference type="EMBL" id="MBB6050071.1"/>
    </source>
</evidence>
<feature type="transmembrane region" description="Helical" evidence="8">
    <location>
        <begin position="95"/>
        <end position="117"/>
    </location>
</feature>
<dbReference type="GO" id="GO:0055085">
    <property type="term" value="P:transmembrane transport"/>
    <property type="evidence" value="ECO:0007669"/>
    <property type="project" value="InterPro"/>
</dbReference>
<feature type="transmembrane region" description="Helical" evidence="8">
    <location>
        <begin position="129"/>
        <end position="152"/>
    </location>
</feature>
<feature type="transmembrane region" description="Helical" evidence="8">
    <location>
        <begin position="283"/>
        <end position="305"/>
    </location>
</feature>
<feature type="transmembrane region" description="Helical" evidence="8">
    <location>
        <begin position="6"/>
        <end position="25"/>
    </location>
</feature>
<accession>A0A7W9W6E0</accession>
<feature type="transmembrane region" description="Helical" evidence="8">
    <location>
        <begin position="221"/>
        <end position="242"/>
    </location>
</feature>
<evidence type="ECO:0000256" key="7">
    <source>
        <dbReference type="ARBA" id="ARBA00023136"/>
    </source>
</evidence>
<dbReference type="PANTHER" id="PTHR36838">
    <property type="entry name" value="AUXIN EFFLUX CARRIER FAMILY PROTEIN"/>
    <property type="match status" value="1"/>
</dbReference>
<comment type="subcellular location">
    <subcellularLocation>
        <location evidence="1">Cell membrane</location>
        <topology evidence="1">Multi-pass membrane protein</topology>
    </subcellularLocation>
</comment>
<protein>
    <recommendedName>
        <fullName evidence="11">AEC family transporter</fullName>
    </recommendedName>
</protein>
<feature type="transmembrane region" description="Helical" evidence="8">
    <location>
        <begin position="254"/>
        <end position="271"/>
    </location>
</feature>
<evidence type="ECO:0000256" key="4">
    <source>
        <dbReference type="ARBA" id="ARBA00022475"/>
    </source>
</evidence>
<keyword evidence="3" id="KW-0813">Transport</keyword>
<dbReference type="Pfam" id="PF03547">
    <property type="entry name" value="Mem_trans"/>
    <property type="match status" value="1"/>
</dbReference>
<dbReference type="AlphaFoldDB" id="A0A7W9W6E0"/>
<dbReference type="Proteomes" id="UP000520814">
    <property type="component" value="Unassembled WGS sequence"/>
</dbReference>
<evidence type="ECO:0000313" key="10">
    <source>
        <dbReference type="Proteomes" id="UP000520814"/>
    </source>
</evidence>
<feature type="transmembrane region" description="Helical" evidence="8">
    <location>
        <begin position="164"/>
        <end position="183"/>
    </location>
</feature>
<keyword evidence="7 8" id="KW-0472">Membrane</keyword>
<feature type="transmembrane region" description="Helical" evidence="8">
    <location>
        <begin position="37"/>
        <end position="55"/>
    </location>
</feature>
<comment type="similarity">
    <text evidence="2">Belongs to the auxin efflux carrier (TC 2.A.69) family.</text>
</comment>
<organism evidence="9 10">
    <name type="scientific">Armatimonas rosea</name>
    <dbReference type="NCBI Taxonomy" id="685828"/>
    <lineage>
        <taxon>Bacteria</taxon>
        <taxon>Bacillati</taxon>
        <taxon>Armatimonadota</taxon>
        <taxon>Armatimonadia</taxon>
        <taxon>Armatimonadales</taxon>
        <taxon>Armatimonadaceae</taxon>
        <taxon>Armatimonas</taxon>
    </lineage>
</organism>
<reference evidence="9 10" key="1">
    <citation type="submission" date="2020-08" db="EMBL/GenBank/DDBJ databases">
        <title>Genomic Encyclopedia of Type Strains, Phase IV (KMG-IV): sequencing the most valuable type-strain genomes for metagenomic binning, comparative biology and taxonomic classification.</title>
        <authorList>
            <person name="Goeker M."/>
        </authorList>
    </citation>
    <scope>NUCLEOTIDE SEQUENCE [LARGE SCALE GENOMIC DNA]</scope>
    <source>
        <strain evidence="9 10">DSM 23562</strain>
    </source>
</reference>
<feature type="transmembrane region" description="Helical" evidence="8">
    <location>
        <begin position="189"/>
        <end position="209"/>
    </location>
</feature>
<evidence type="ECO:0000256" key="3">
    <source>
        <dbReference type="ARBA" id="ARBA00022448"/>
    </source>
</evidence>
<comment type="caution">
    <text evidence="9">The sequence shown here is derived from an EMBL/GenBank/DDBJ whole genome shotgun (WGS) entry which is preliminary data.</text>
</comment>
<evidence type="ECO:0000256" key="6">
    <source>
        <dbReference type="ARBA" id="ARBA00022989"/>
    </source>
</evidence>
<evidence type="ECO:0000256" key="5">
    <source>
        <dbReference type="ARBA" id="ARBA00022692"/>
    </source>
</evidence>
<keyword evidence="6 8" id="KW-1133">Transmembrane helix</keyword>
<dbReference type="RefSeq" id="WP_184194319.1">
    <property type="nucleotide sequence ID" value="NZ_JACHGW010000002.1"/>
</dbReference>
<dbReference type="Gene3D" id="1.20.1530.20">
    <property type="match status" value="1"/>
</dbReference>
<gene>
    <name evidence="9" type="ORF">HNQ39_001862</name>
</gene>
<keyword evidence="10" id="KW-1185">Reference proteome</keyword>
<feature type="transmembrane region" description="Helical" evidence="8">
    <location>
        <begin position="61"/>
        <end position="83"/>
    </location>
</feature>
<sequence length="314" mass="33627">MLVEFGFLFGKVLAPILLLVALGALLKKRHPVEMQTLSNLQLYLFIPAFLFVHIADSKLTLPQIGGIAGTILLIQGLLALPLYGLLRWRKVPQETLAVVLLASVIFNAGNFGIPVALRAFGKPGGEVQALVIMTANLSLWVLGYGLSAAITGGGWQGLKEILKLPILYVMAAGLTVRATGWHLPEPIDYALHLVSDGLVPLALVTLGVQLATQWRLPRWKLILPVAFFKLLALPAIAGLVVWKLGLWPWPGAQLIVASAGPTAVNSIFLAIEQKGDVELAAECVFWNTLLSAITVTIILAVVIRLGGVPPGMSQ</sequence>
<proteinExistence type="inferred from homology"/>
<dbReference type="InterPro" id="IPR004776">
    <property type="entry name" value="Mem_transp_PIN-like"/>
</dbReference>
<dbReference type="EMBL" id="JACHGW010000002">
    <property type="protein sequence ID" value="MBB6050071.1"/>
    <property type="molecule type" value="Genomic_DNA"/>
</dbReference>
<dbReference type="GO" id="GO:0005886">
    <property type="term" value="C:plasma membrane"/>
    <property type="evidence" value="ECO:0007669"/>
    <property type="project" value="UniProtKB-SubCell"/>
</dbReference>
<evidence type="ECO:0000256" key="8">
    <source>
        <dbReference type="SAM" id="Phobius"/>
    </source>
</evidence>
<evidence type="ECO:0008006" key="11">
    <source>
        <dbReference type="Google" id="ProtNLM"/>
    </source>
</evidence>
<name>A0A7W9W6E0_ARMRO</name>
<keyword evidence="5 8" id="KW-0812">Transmembrane</keyword>
<dbReference type="InterPro" id="IPR038770">
    <property type="entry name" value="Na+/solute_symporter_sf"/>
</dbReference>
<evidence type="ECO:0000256" key="2">
    <source>
        <dbReference type="ARBA" id="ARBA00010145"/>
    </source>
</evidence>